<accession>A0A3S5A6V1</accession>
<reference evidence="1" key="1">
    <citation type="submission" date="2018-11" db="EMBL/GenBank/DDBJ databases">
        <authorList>
            <consortium name="Pathogen Informatics"/>
        </authorList>
    </citation>
    <scope>NUCLEOTIDE SEQUENCE</scope>
</reference>
<dbReference type="Proteomes" id="UP000784294">
    <property type="component" value="Unassembled WGS sequence"/>
</dbReference>
<sequence>MTNPPLCGYEGHLDNSVAAIYEAASADITFCLDSSFLSPGRRPPISKQNRSVGLSIFEVRQLLLKGILVTTLISDPIVRVQE</sequence>
<keyword evidence="2" id="KW-1185">Reference proteome</keyword>
<comment type="caution">
    <text evidence="1">The sequence shown here is derived from an EMBL/GenBank/DDBJ whole genome shotgun (WGS) entry which is preliminary data.</text>
</comment>
<dbReference type="EMBL" id="CAAALY010102429">
    <property type="protein sequence ID" value="VEL29359.1"/>
    <property type="molecule type" value="Genomic_DNA"/>
</dbReference>
<organism evidence="1 2">
    <name type="scientific">Protopolystoma xenopodis</name>
    <dbReference type="NCBI Taxonomy" id="117903"/>
    <lineage>
        <taxon>Eukaryota</taxon>
        <taxon>Metazoa</taxon>
        <taxon>Spiralia</taxon>
        <taxon>Lophotrochozoa</taxon>
        <taxon>Platyhelminthes</taxon>
        <taxon>Monogenea</taxon>
        <taxon>Polyopisthocotylea</taxon>
        <taxon>Polystomatidea</taxon>
        <taxon>Polystomatidae</taxon>
        <taxon>Protopolystoma</taxon>
    </lineage>
</organism>
<evidence type="ECO:0000313" key="2">
    <source>
        <dbReference type="Proteomes" id="UP000784294"/>
    </source>
</evidence>
<proteinExistence type="predicted"/>
<evidence type="ECO:0000313" key="1">
    <source>
        <dbReference type="EMBL" id="VEL29359.1"/>
    </source>
</evidence>
<name>A0A3S5A6V1_9PLAT</name>
<dbReference type="AlphaFoldDB" id="A0A3S5A6V1"/>
<protein>
    <submittedName>
        <fullName evidence="1">Uncharacterized protein</fullName>
    </submittedName>
</protein>
<gene>
    <name evidence="1" type="ORF">PXEA_LOCUS22799</name>
</gene>